<dbReference type="Pfam" id="PF13649">
    <property type="entry name" value="Methyltransf_25"/>
    <property type="match status" value="1"/>
</dbReference>
<dbReference type="EMBL" id="BAABCT010000006">
    <property type="protein sequence ID" value="GAA4076059.1"/>
    <property type="molecule type" value="Genomic_DNA"/>
</dbReference>
<dbReference type="Proteomes" id="UP001500367">
    <property type="component" value="Unassembled WGS sequence"/>
</dbReference>
<dbReference type="RefSeq" id="WP_344816792.1">
    <property type="nucleotide sequence ID" value="NZ_BAABCT010000006.1"/>
</dbReference>
<accession>A0ABP7VX74</accession>
<protein>
    <recommendedName>
        <fullName evidence="2">Methyltransferase domain-containing protein</fullName>
    </recommendedName>
</protein>
<evidence type="ECO:0000259" key="2">
    <source>
        <dbReference type="Pfam" id="PF13649"/>
    </source>
</evidence>
<evidence type="ECO:0000313" key="3">
    <source>
        <dbReference type="EMBL" id="GAA4076059.1"/>
    </source>
</evidence>
<name>A0ABP7VX74_9FLAO</name>
<keyword evidence="1" id="KW-0808">Transferase</keyword>
<dbReference type="PANTHER" id="PTHR43861">
    <property type="entry name" value="TRANS-ACONITATE 2-METHYLTRANSFERASE-RELATED"/>
    <property type="match status" value="1"/>
</dbReference>
<dbReference type="CDD" id="cd02440">
    <property type="entry name" value="AdoMet_MTases"/>
    <property type="match status" value="1"/>
</dbReference>
<evidence type="ECO:0000256" key="1">
    <source>
        <dbReference type="ARBA" id="ARBA00022679"/>
    </source>
</evidence>
<feature type="domain" description="Methyltransferase" evidence="2">
    <location>
        <begin position="51"/>
        <end position="148"/>
    </location>
</feature>
<dbReference type="InterPro" id="IPR029063">
    <property type="entry name" value="SAM-dependent_MTases_sf"/>
</dbReference>
<proteinExistence type="predicted"/>
<reference evidence="4" key="1">
    <citation type="journal article" date="2019" name="Int. J. Syst. Evol. Microbiol.">
        <title>The Global Catalogue of Microorganisms (GCM) 10K type strain sequencing project: providing services to taxonomists for standard genome sequencing and annotation.</title>
        <authorList>
            <consortium name="The Broad Institute Genomics Platform"/>
            <consortium name="The Broad Institute Genome Sequencing Center for Infectious Disease"/>
            <person name="Wu L."/>
            <person name="Ma J."/>
        </authorList>
    </citation>
    <scope>NUCLEOTIDE SEQUENCE [LARGE SCALE GENOMIC DNA]</scope>
    <source>
        <strain evidence="4">JCM 17069</strain>
    </source>
</reference>
<sequence>MKIENKDFWEIDNVIEVQENMKKSAEFEIFMFKKAKEIYSKVGDIKTIKIFGCGTGREIETIENFFKPSEIIASDISSNMIEKCNENLKKWKIDSVTKTLVIDAKDYNKVENKFDLVTILNSMLTYVVKKQDRIDIFKNAYKIAKPNGVLIGTVHNQEGTFLKTTYFKLRNLFSFYFGEKVGNRTTGYNGFEVEGYYYKKNDLFNDIQSSGFKSIEIYSLEEYYALLNQVYDRKKGYNNLIFIAQK</sequence>
<keyword evidence="4" id="KW-1185">Reference proteome</keyword>
<organism evidence="3 4">
    <name type="scientific">Flavobacterium cheonanense</name>
    <dbReference type="NCBI Taxonomy" id="706183"/>
    <lineage>
        <taxon>Bacteria</taxon>
        <taxon>Pseudomonadati</taxon>
        <taxon>Bacteroidota</taxon>
        <taxon>Flavobacteriia</taxon>
        <taxon>Flavobacteriales</taxon>
        <taxon>Flavobacteriaceae</taxon>
        <taxon>Flavobacterium</taxon>
    </lineage>
</organism>
<gene>
    <name evidence="3" type="ORF">GCM10022389_22350</name>
</gene>
<dbReference type="SUPFAM" id="SSF53335">
    <property type="entry name" value="S-adenosyl-L-methionine-dependent methyltransferases"/>
    <property type="match status" value="1"/>
</dbReference>
<dbReference type="InterPro" id="IPR041698">
    <property type="entry name" value="Methyltransf_25"/>
</dbReference>
<dbReference type="Gene3D" id="3.40.50.150">
    <property type="entry name" value="Vaccinia Virus protein VP39"/>
    <property type="match status" value="1"/>
</dbReference>
<comment type="caution">
    <text evidence="3">The sequence shown here is derived from an EMBL/GenBank/DDBJ whole genome shotgun (WGS) entry which is preliminary data.</text>
</comment>
<evidence type="ECO:0000313" key="4">
    <source>
        <dbReference type="Proteomes" id="UP001500367"/>
    </source>
</evidence>